<dbReference type="GO" id="GO:0003677">
    <property type="term" value="F:DNA binding"/>
    <property type="evidence" value="ECO:0007669"/>
    <property type="project" value="UniProtKB-KW"/>
</dbReference>
<evidence type="ECO:0000259" key="3">
    <source>
        <dbReference type="Pfam" id="PF00772"/>
    </source>
</evidence>
<keyword evidence="4" id="KW-0067">ATP-binding</keyword>
<keyword evidence="5" id="KW-1185">Reference proteome</keyword>
<sequence length="444" mass="49237">MTDDYQPPYDEDAPGDRTLPHDLDTELAYLAALMLTPPREQRAVHQLLAPADFYRPAHTTIHTATGNLLDRAEAIDLITLTAELQRTGDLTRIGGPLYLSRVLSSLPGVASSAPLYADRIRALALRRTLIETGGRIAARGYDPGIEPTDAAEEAVALAREVRDAGRAADDQPVLDMWDFLAIEETHDWIVPGLLERMDRLILTGGEGGGKSVLMRQLAVCLAAGLHPFHHDPNPLGPARVLVLDCENSESQSRRQYRPMMNTAAAAHMPVKRGQLAIDCRPEGVDLTRADGRAWLMRRVETVMPDVLVIGPIYQLHSGDPNDEKHARAVTVALTEARTTARCALLMEAHAPHASGYGPRALRPAGSSLWMRWPEFGYGIRPVEDDRSAEEDRARRLVPWRGARDERQWPQFLRQGQGHGSWPWITYQPIDWDPIKNRSETGATS</sequence>
<dbReference type="Pfam" id="PF13481">
    <property type="entry name" value="AAA_25"/>
    <property type="match status" value="1"/>
</dbReference>
<reference evidence="4 5" key="1">
    <citation type="submission" date="2016-10" db="EMBL/GenBank/DDBJ databases">
        <authorList>
            <person name="de Groot N.N."/>
        </authorList>
    </citation>
    <scope>NUCLEOTIDE SEQUENCE [LARGE SCALE GENOMIC DNA]</scope>
    <source>
        <strain evidence="4 5">CGMCC 4.3510</strain>
    </source>
</reference>
<dbReference type="SUPFAM" id="SSF48024">
    <property type="entry name" value="N-terminal domain of DnaB helicase"/>
    <property type="match status" value="1"/>
</dbReference>
<evidence type="ECO:0000256" key="1">
    <source>
        <dbReference type="ARBA" id="ARBA00022705"/>
    </source>
</evidence>
<proteinExistence type="predicted"/>
<dbReference type="STRING" id="380248.SAMN05216251_108243"/>
<feature type="domain" description="DNA helicase DnaB-like N-terminal" evidence="3">
    <location>
        <begin position="19"/>
        <end position="121"/>
    </location>
</feature>
<dbReference type="InterPro" id="IPR016136">
    <property type="entry name" value="DNA_helicase_N/primase_C"/>
</dbReference>
<dbReference type="GO" id="GO:0006260">
    <property type="term" value="P:DNA replication"/>
    <property type="evidence" value="ECO:0007669"/>
    <property type="project" value="UniProtKB-KW"/>
</dbReference>
<dbReference type="AlphaFoldDB" id="A0A1I2G339"/>
<dbReference type="SUPFAM" id="SSF52540">
    <property type="entry name" value="P-loop containing nucleoside triphosphate hydrolases"/>
    <property type="match status" value="1"/>
</dbReference>
<dbReference type="InterPro" id="IPR027417">
    <property type="entry name" value="P-loop_NTPase"/>
</dbReference>
<keyword evidence="1" id="KW-0235">DNA replication</keyword>
<evidence type="ECO:0000313" key="5">
    <source>
        <dbReference type="Proteomes" id="UP000199323"/>
    </source>
</evidence>
<evidence type="ECO:0000256" key="2">
    <source>
        <dbReference type="ARBA" id="ARBA00023125"/>
    </source>
</evidence>
<dbReference type="GO" id="GO:0005829">
    <property type="term" value="C:cytosol"/>
    <property type="evidence" value="ECO:0007669"/>
    <property type="project" value="TreeGrafter"/>
</dbReference>
<dbReference type="Proteomes" id="UP000199323">
    <property type="component" value="Unassembled WGS sequence"/>
</dbReference>
<keyword evidence="4" id="KW-0347">Helicase</keyword>
<gene>
    <name evidence="4" type="ORF">SAMN05216251_108243</name>
</gene>
<dbReference type="EMBL" id="FONG01000008">
    <property type="protein sequence ID" value="SFF11972.1"/>
    <property type="molecule type" value="Genomic_DNA"/>
</dbReference>
<organism evidence="4 5">
    <name type="scientific">Actinacidiphila alni</name>
    <dbReference type="NCBI Taxonomy" id="380248"/>
    <lineage>
        <taxon>Bacteria</taxon>
        <taxon>Bacillati</taxon>
        <taxon>Actinomycetota</taxon>
        <taxon>Actinomycetes</taxon>
        <taxon>Kitasatosporales</taxon>
        <taxon>Streptomycetaceae</taxon>
        <taxon>Actinacidiphila</taxon>
    </lineage>
</organism>
<accession>A0A1I2G339</accession>
<keyword evidence="2" id="KW-0238">DNA-binding</keyword>
<keyword evidence="4" id="KW-0378">Hydrolase</keyword>
<dbReference type="PANTHER" id="PTHR30153:SF2">
    <property type="entry name" value="REPLICATIVE DNA HELICASE"/>
    <property type="match status" value="1"/>
</dbReference>
<dbReference type="Gene3D" id="1.10.860.10">
    <property type="entry name" value="DNAb Helicase, Chain A"/>
    <property type="match status" value="1"/>
</dbReference>
<protein>
    <submittedName>
        <fullName evidence="4">Replicative DNA helicase</fullName>
    </submittedName>
</protein>
<dbReference type="OrthoDB" id="5150132at2"/>
<dbReference type="RefSeq" id="WP_093714211.1">
    <property type="nucleotide sequence ID" value="NZ_FONG01000008.1"/>
</dbReference>
<keyword evidence="4" id="KW-0547">Nucleotide-binding</keyword>
<dbReference type="InterPro" id="IPR036185">
    <property type="entry name" value="DNA_heli_DnaB-like_N_sf"/>
</dbReference>
<dbReference type="PANTHER" id="PTHR30153">
    <property type="entry name" value="REPLICATIVE DNA HELICASE DNAB"/>
    <property type="match status" value="1"/>
</dbReference>
<dbReference type="Gene3D" id="3.40.50.300">
    <property type="entry name" value="P-loop containing nucleotide triphosphate hydrolases"/>
    <property type="match status" value="1"/>
</dbReference>
<dbReference type="Pfam" id="PF00772">
    <property type="entry name" value="DnaB"/>
    <property type="match status" value="1"/>
</dbReference>
<evidence type="ECO:0000313" key="4">
    <source>
        <dbReference type="EMBL" id="SFF11972.1"/>
    </source>
</evidence>
<name>A0A1I2G339_9ACTN</name>
<dbReference type="InterPro" id="IPR007693">
    <property type="entry name" value="DNA_helicase_DnaB-like_N"/>
</dbReference>
<dbReference type="GO" id="GO:0005524">
    <property type="term" value="F:ATP binding"/>
    <property type="evidence" value="ECO:0007669"/>
    <property type="project" value="InterPro"/>
</dbReference>
<dbReference type="GO" id="GO:0003678">
    <property type="term" value="F:DNA helicase activity"/>
    <property type="evidence" value="ECO:0007669"/>
    <property type="project" value="InterPro"/>
</dbReference>